<dbReference type="OMA" id="DWTCIIA"/>
<feature type="domain" description="Rab3-GAP regulatory subunit N-terminal" evidence="1">
    <location>
        <begin position="65"/>
        <end position="480"/>
    </location>
</feature>
<dbReference type="InterPro" id="IPR026059">
    <property type="entry name" value="Rab3GAP2"/>
</dbReference>
<gene>
    <name evidence="2" type="ORF">X975_20454</name>
</gene>
<organism evidence="2 3">
    <name type="scientific">Stegodyphus mimosarum</name>
    <name type="common">African social velvet spider</name>
    <dbReference type="NCBI Taxonomy" id="407821"/>
    <lineage>
        <taxon>Eukaryota</taxon>
        <taxon>Metazoa</taxon>
        <taxon>Ecdysozoa</taxon>
        <taxon>Arthropoda</taxon>
        <taxon>Chelicerata</taxon>
        <taxon>Arachnida</taxon>
        <taxon>Araneae</taxon>
        <taxon>Araneomorphae</taxon>
        <taxon>Entelegynae</taxon>
        <taxon>Eresoidea</taxon>
        <taxon>Eresidae</taxon>
        <taxon>Stegodyphus</taxon>
    </lineage>
</organism>
<evidence type="ECO:0000313" key="3">
    <source>
        <dbReference type="Proteomes" id="UP000054359"/>
    </source>
</evidence>
<sequence>MSCHLTKRACISNIRSIKSALTFTEESVSPDEYSAEAWNNSWDIDEQVEDKNNEAIKLKREDQSWLQDCMSSLSPAVDVLALAYGQHAVFLTSKWDPSEESDMKLKFVPSFEGTLSSEKDENITSVLCLPLASQKRSQQGGPDWTCIIVGFSSGYIRIYTENADLLLSQRLHEEPVGHLRCKTHVPHHFSNYTDQPDELVIVFSTVVVIIDGFGLFQTLRACRNQLARAAAGRQEVIQPPPLSYKKWGFHEHDKLYDCEAAGVMSTTPFDHLVTESIRKGFYGAVKPTVPSNSLLVTTGCNPYVGYYHASEGSSQLLLTDVVQAVASKLMNFISNYNASGLVGGLMGFNQPKDQKTQPKIEPATILPLRFGLYDKRRQGISISLSPNKCLAAVTDAFGRVILFDIFKGVAVRMWKGYRDAQCGWVEVEDSIMKDKKENSKRNRRVFFLVIYAPRRGILEVWCIQQGPRVAAFNVGKTGRLFCPGYAMVGGSFSTSLSKDHLCSCYFLDIDGVLKKVVVPFHLVLSEKNSRRARDLHLLRELKMTLKNITKGKAFEIIKILRDMRTSCTRIQALENILSSRHSTVDLVEEVVTALLSHLRKQDPIQTDHETKLLKQSCVRALQLLKLYTTVNRINSKSVEPLPSDMSVDIQMYSGSLCISETEVGRILSLVMLHQTVVPVLKRQVRFTDDNATEMSFSDFMSCFVVHDSHLIKSGEEIMLQNLPVDLNNGISGKQIEELEGRHFLTTGFQID</sequence>
<dbReference type="OrthoDB" id="6426760at2759"/>
<dbReference type="PANTHER" id="PTHR12472:SF0">
    <property type="entry name" value="RAB3 GTPASE-ACTIVATING PROTEIN NON-CATALYTIC SUBUNIT"/>
    <property type="match status" value="1"/>
</dbReference>
<dbReference type="Pfam" id="PF14655">
    <property type="entry name" value="RAB3GAP2_N"/>
    <property type="match status" value="1"/>
</dbReference>
<reference evidence="2 3" key="1">
    <citation type="submission" date="2013-11" db="EMBL/GenBank/DDBJ databases">
        <title>Genome sequencing of Stegodyphus mimosarum.</title>
        <authorList>
            <person name="Bechsgaard J."/>
        </authorList>
    </citation>
    <scope>NUCLEOTIDE SEQUENCE [LARGE SCALE GENOMIC DNA]</scope>
</reference>
<feature type="non-terminal residue" evidence="2">
    <location>
        <position position="751"/>
    </location>
</feature>
<accession>A0A087UUD5</accession>
<evidence type="ECO:0000313" key="2">
    <source>
        <dbReference type="EMBL" id="KFM80974.1"/>
    </source>
</evidence>
<dbReference type="Proteomes" id="UP000054359">
    <property type="component" value="Unassembled WGS sequence"/>
</dbReference>
<evidence type="ECO:0000259" key="1">
    <source>
        <dbReference type="Pfam" id="PF14655"/>
    </source>
</evidence>
<dbReference type="PANTHER" id="PTHR12472">
    <property type="entry name" value="RAB3-GAP REGULATORY DOMAIN"/>
    <property type="match status" value="1"/>
</dbReference>
<keyword evidence="3" id="KW-1185">Reference proteome</keyword>
<name>A0A087UUD5_STEMI</name>
<dbReference type="AlphaFoldDB" id="A0A087UUD5"/>
<dbReference type="InterPro" id="IPR032839">
    <property type="entry name" value="RAB3GAP_N"/>
</dbReference>
<proteinExistence type="predicted"/>
<protein>
    <submittedName>
        <fullName evidence="2">Rab3 GTPase-activating protein non-catalytic subunit</fullName>
    </submittedName>
</protein>
<dbReference type="EMBL" id="KK121657">
    <property type="protein sequence ID" value="KFM80974.1"/>
    <property type="molecule type" value="Genomic_DNA"/>
</dbReference>
<dbReference type="STRING" id="407821.A0A087UUD5"/>